<keyword evidence="1" id="KW-0677">Repeat</keyword>
<gene>
    <name evidence="5" type="ORF">EDS130_LOCUS44903</name>
    <name evidence="4" type="ORF">XAT740_LOCUS38859</name>
</gene>
<evidence type="ECO:0000313" key="4">
    <source>
        <dbReference type="EMBL" id="CAF1486880.1"/>
    </source>
</evidence>
<accession>A0A815W268</accession>
<organism evidence="5 7">
    <name type="scientific">Adineta ricciae</name>
    <name type="common">Rotifer</name>
    <dbReference type="NCBI Taxonomy" id="249248"/>
    <lineage>
        <taxon>Eukaryota</taxon>
        <taxon>Metazoa</taxon>
        <taxon>Spiralia</taxon>
        <taxon>Gnathifera</taxon>
        <taxon>Rotifera</taxon>
        <taxon>Eurotatoria</taxon>
        <taxon>Bdelloidea</taxon>
        <taxon>Adinetida</taxon>
        <taxon>Adinetidae</taxon>
        <taxon>Adineta</taxon>
    </lineage>
</organism>
<dbReference type="Proteomes" id="UP000663828">
    <property type="component" value="Unassembled WGS sequence"/>
</dbReference>
<evidence type="ECO:0000313" key="6">
    <source>
        <dbReference type="Proteomes" id="UP000663828"/>
    </source>
</evidence>
<dbReference type="InterPro" id="IPR019734">
    <property type="entry name" value="TPR_rpt"/>
</dbReference>
<dbReference type="InterPro" id="IPR011990">
    <property type="entry name" value="TPR-like_helical_dom_sf"/>
</dbReference>
<dbReference type="SMART" id="SM00028">
    <property type="entry name" value="TPR"/>
    <property type="match status" value="6"/>
</dbReference>
<protein>
    <submittedName>
        <fullName evidence="5">Uncharacterized protein</fullName>
    </submittedName>
</protein>
<dbReference type="PANTHER" id="PTHR45641:SF1">
    <property type="entry name" value="AAA+ ATPASE DOMAIN-CONTAINING PROTEIN"/>
    <property type="match status" value="1"/>
</dbReference>
<dbReference type="EMBL" id="CAJNOJ010000950">
    <property type="protein sequence ID" value="CAF1535392.1"/>
    <property type="molecule type" value="Genomic_DNA"/>
</dbReference>
<evidence type="ECO:0000313" key="7">
    <source>
        <dbReference type="Proteomes" id="UP000663852"/>
    </source>
</evidence>
<feature type="repeat" description="TPR" evidence="3">
    <location>
        <begin position="184"/>
        <end position="217"/>
    </location>
</feature>
<feature type="repeat" description="TPR" evidence="3">
    <location>
        <begin position="310"/>
        <end position="343"/>
    </location>
</feature>
<evidence type="ECO:0000256" key="1">
    <source>
        <dbReference type="ARBA" id="ARBA00022737"/>
    </source>
</evidence>
<name>A0A815W268_ADIRI</name>
<dbReference type="EMBL" id="CAJNOR010004244">
    <property type="protein sequence ID" value="CAF1486880.1"/>
    <property type="molecule type" value="Genomic_DNA"/>
</dbReference>
<feature type="repeat" description="TPR" evidence="3">
    <location>
        <begin position="226"/>
        <end position="259"/>
    </location>
</feature>
<evidence type="ECO:0000313" key="5">
    <source>
        <dbReference type="EMBL" id="CAF1535392.1"/>
    </source>
</evidence>
<reference evidence="5" key="1">
    <citation type="submission" date="2021-02" db="EMBL/GenBank/DDBJ databases">
        <authorList>
            <person name="Nowell W R."/>
        </authorList>
    </citation>
    <scope>NUCLEOTIDE SEQUENCE</scope>
</reference>
<comment type="caution">
    <text evidence="5">The sequence shown here is derived from an EMBL/GenBank/DDBJ whole genome shotgun (WGS) entry which is preliminary data.</text>
</comment>
<dbReference type="OrthoDB" id="9991614at2759"/>
<keyword evidence="2 3" id="KW-0802">TPR repeat</keyword>
<dbReference type="PROSITE" id="PS50005">
    <property type="entry name" value="TPR"/>
    <property type="match status" value="3"/>
</dbReference>
<dbReference type="PANTHER" id="PTHR45641">
    <property type="entry name" value="TETRATRICOPEPTIDE REPEAT PROTEIN (AFU_ORTHOLOGUE AFUA_6G03870)"/>
    <property type="match status" value="1"/>
</dbReference>
<keyword evidence="6" id="KW-1185">Reference proteome</keyword>
<dbReference type="SUPFAM" id="SSF48452">
    <property type="entry name" value="TPR-like"/>
    <property type="match status" value="1"/>
</dbReference>
<dbReference type="Pfam" id="PF13181">
    <property type="entry name" value="TPR_8"/>
    <property type="match status" value="1"/>
</dbReference>
<dbReference type="SUPFAM" id="SSF56399">
    <property type="entry name" value="ADP-ribosylation"/>
    <property type="match status" value="1"/>
</dbReference>
<evidence type="ECO:0000256" key="3">
    <source>
        <dbReference type="PROSITE-ProRule" id="PRU00339"/>
    </source>
</evidence>
<dbReference type="Gene3D" id="3.90.176.10">
    <property type="entry name" value="Toxin ADP-ribosyltransferase, Chain A, domain 1"/>
    <property type="match status" value="1"/>
</dbReference>
<dbReference type="Pfam" id="PF13424">
    <property type="entry name" value="TPR_12"/>
    <property type="match status" value="2"/>
</dbReference>
<dbReference type="Gene3D" id="1.25.40.10">
    <property type="entry name" value="Tetratricopeptide repeat domain"/>
    <property type="match status" value="2"/>
</dbReference>
<dbReference type="Proteomes" id="UP000663852">
    <property type="component" value="Unassembled WGS sequence"/>
</dbReference>
<evidence type="ECO:0000256" key="2">
    <source>
        <dbReference type="ARBA" id="ARBA00022803"/>
    </source>
</evidence>
<dbReference type="AlphaFoldDB" id="A0A815W268"/>
<proteinExistence type="predicted"/>
<sequence length="367" mass="42311">MDRSVALVYADDTKSTNRHVKGVLFEIDANPELFGIQPFANISSISQFEDEAEVLFAPGSIFRIVHIFSDHSMWIIRMVLCGDNDHDLTPILNHMKKEYTDNAETHVGSLGCILVKMGKFDQAKRYLVRCFEELPPNHYNTGVCHHYLGIIASEKGDYDSNLECYNKSLKIKRLYLAADHPSIAMTYNCLGSIYLAKGEYTQAIVSYNKSLRIFKRKHGINHINIAECFSNIGCVYFKQKKYFEAQDYYRNALTIQQQQLPSNHYHIGESYVNLAGISWIFGELESALKYYKNALDIFQKSLPDLHLRLALVYHGMGAVYVKKKQFQEALSNFERAADIWRHILPSNHPHSIKVTRNIQYCRHKLNQ</sequence>